<dbReference type="AlphaFoldDB" id="A0A2M8Q721"/>
<gene>
    <name evidence="2" type="ORF">CUN48_18145</name>
</gene>
<feature type="non-terminal residue" evidence="2">
    <location>
        <position position="138"/>
    </location>
</feature>
<comment type="caution">
    <text evidence="2">The sequence shown here is derived from an EMBL/GenBank/DDBJ whole genome shotgun (WGS) entry which is preliminary data.</text>
</comment>
<feature type="domain" description="HDOD" evidence="1">
    <location>
        <begin position="15"/>
        <end position="138"/>
    </location>
</feature>
<evidence type="ECO:0000313" key="2">
    <source>
        <dbReference type="EMBL" id="PJF45583.1"/>
    </source>
</evidence>
<dbReference type="SUPFAM" id="SSF109604">
    <property type="entry name" value="HD-domain/PDEase-like"/>
    <property type="match status" value="1"/>
</dbReference>
<reference evidence="2 3" key="1">
    <citation type="submission" date="2017-11" db="EMBL/GenBank/DDBJ databases">
        <title>Evolution of Phototrophy in the Chloroflexi Phylum Driven by Horizontal Gene Transfer.</title>
        <authorList>
            <person name="Ward L.M."/>
            <person name="Hemp J."/>
            <person name="Shih P.M."/>
            <person name="Mcglynn S.E."/>
            <person name="Fischer W."/>
        </authorList>
    </citation>
    <scope>NUCLEOTIDE SEQUENCE [LARGE SCALE GENOMIC DNA]</scope>
    <source>
        <strain evidence="2">JP3_7</strain>
    </source>
</reference>
<dbReference type="PANTHER" id="PTHR33525">
    <property type="match status" value="1"/>
</dbReference>
<sequence length="138" mass="14866">MTPLKFAELKASGRLPSPSRRALALIEALKRENVTLPEICRLIQADPALTGRLLKLANSAAFARPRPAVAITPEVLMMLGLPAVRNLVLAFALIDNQRSGPSRLFDYAGFWSRALAEACVAQAIGAQLRVAPAAEMFT</sequence>
<organism evidence="2 3">
    <name type="scientific">Candidatus Thermofonsia Clade 3 bacterium</name>
    <dbReference type="NCBI Taxonomy" id="2364212"/>
    <lineage>
        <taxon>Bacteria</taxon>
        <taxon>Bacillati</taxon>
        <taxon>Chloroflexota</taxon>
        <taxon>Candidatus Thermofontia</taxon>
        <taxon>Candidatus Thermofonsia Clade 3</taxon>
    </lineage>
</organism>
<dbReference type="Proteomes" id="UP000230790">
    <property type="component" value="Unassembled WGS sequence"/>
</dbReference>
<dbReference type="PROSITE" id="PS51833">
    <property type="entry name" value="HDOD"/>
    <property type="match status" value="1"/>
</dbReference>
<evidence type="ECO:0000313" key="3">
    <source>
        <dbReference type="Proteomes" id="UP000230790"/>
    </source>
</evidence>
<protein>
    <recommendedName>
        <fullName evidence="1">HDOD domain-containing protein</fullName>
    </recommendedName>
</protein>
<name>A0A2M8Q721_9CHLR</name>
<dbReference type="Gene3D" id="1.10.3210.10">
    <property type="entry name" value="Hypothetical protein af1432"/>
    <property type="match status" value="1"/>
</dbReference>
<dbReference type="InterPro" id="IPR052340">
    <property type="entry name" value="RNase_Y/CdgJ"/>
</dbReference>
<dbReference type="EMBL" id="PGTN01000946">
    <property type="protein sequence ID" value="PJF45583.1"/>
    <property type="molecule type" value="Genomic_DNA"/>
</dbReference>
<accession>A0A2M8Q721</accession>
<dbReference type="InterPro" id="IPR013976">
    <property type="entry name" value="HDOD"/>
</dbReference>
<dbReference type="Pfam" id="PF08668">
    <property type="entry name" value="HDOD"/>
    <property type="match status" value="1"/>
</dbReference>
<proteinExistence type="predicted"/>
<dbReference type="PANTHER" id="PTHR33525:SF3">
    <property type="entry name" value="RIBONUCLEASE Y"/>
    <property type="match status" value="1"/>
</dbReference>
<evidence type="ECO:0000259" key="1">
    <source>
        <dbReference type="PROSITE" id="PS51833"/>
    </source>
</evidence>